<keyword evidence="3" id="KW-0697">Rotamase</keyword>
<dbReference type="RefSeq" id="WP_197700001.1">
    <property type="nucleotide sequence ID" value="NZ_LRMV01000074.1"/>
</dbReference>
<organism evidence="6 7">
    <name type="scientific">Micromonospora rifamycinica</name>
    <dbReference type="NCBI Taxonomy" id="291594"/>
    <lineage>
        <taxon>Bacteria</taxon>
        <taxon>Bacillati</taxon>
        <taxon>Actinomycetota</taxon>
        <taxon>Actinomycetes</taxon>
        <taxon>Micromonosporales</taxon>
        <taxon>Micromonosporaceae</taxon>
        <taxon>Micromonospora</taxon>
    </lineage>
</organism>
<dbReference type="PANTHER" id="PTHR45625:SF4">
    <property type="entry name" value="PEPTIDYLPROLYL ISOMERASE DOMAIN AND WD REPEAT-CONTAINING PROTEIN 1"/>
    <property type="match status" value="1"/>
</dbReference>
<dbReference type="CDD" id="cd00317">
    <property type="entry name" value="cyclophilin"/>
    <property type="match status" value="1"/>
</dbReference>
<feature type="domain" description="PPIase cyclophilin-type" evidence="5">
    <location>
        <begin position="569"/>
        <end position="727"/>
    </location>
</feature>
<comment type="function">
    <text evidence="1">PPIases accelerate the folding of proteins. It catalyzes the cis-trans isomerization of proline imidic peptide bonds in oligopeptides.</text>
</comment>
<dbReference type="InterPro" id="IPR029000">
    <property type="entry name" value="Cyclophilin-like_dom_sf"/>
</dbReference>
<gene>
    <name evidence="6" type="ORF">GA0070623_3917</name>
</gene>
<evidence type="ECO:0000256" key="2">
    <source>
        <dbReference type="ARBA" id="ARBA00013194"/>
    </source>
</evidence>
<evidence type="ECO:0000313" key="7">
    <source>
        <dbReference type="Proteomes" id="UP000198226"/>
    </source>
</evidence>
<dbReference type="EMBL" id="LT607752">
    <property type="protein sequence ID" value="SCG74726.1"/>
    <property type="molecule type" value="Genomic_DNA"/>
</dbReference>
<dbReference type="Gene3D" id="2.40.100.10">
    <property type="entry name" value="Cyclophilin-like"/>
    <property type="match status" value="1"/>
</dbReference>
<dbReference type="SUPFAM" id="SSF50891">
    <property type="entry name" value="Cyclophilin-like"/>
    <property type="match status" value="1"/>
</dbReference>
<reference evidence="7" key="1">
    <citation type="submission" date="2016-06" db="EMBL/GenBank/DDBJ databases">
        <authorList>
            <person name="Varghese N."/>
            <person name="Submissions Spin"/>
        </authorList>
    </citation>
    <scope>NUCLEOTIDE SEQUENCE [LARGE SCALE GENOMIC DNA]</scope>
    <source>
        <strain evidence="7">DSM 44983</strain>
    </source>
</reference>
<dbReference type="GO" id="GO:0003755">
    <property type="term" value="F:peptidyl-prolyl cis-trans isomerase activity"/>
    <property type="evidence" value="ECO:0007669"/>
    <property type="project" value="UniProtKB-KW"/>
</dbReference>
<keyword evidence="4 6" id="KW-0413">Isomerase</keyword>
<dbReference type="InterPro" id="IPR044666">
    <property type="entry name" value="Cyclophilin_A-like"/>
</dbReference>
<dbReference type="InterPro" id="IPR002130">
    <property type="entry name" value="Cyclophilin-type_PPIase_dom"/>
</dbReference>
<dbReference type="PRINTS" id="PR00153">
    <property type="entry name" value="CSAPPISMRASE"/>
</dbReference>
<evidence type="ECO:0000256" key="4">
    <source>
        <dbReference type="ARBA" id="ARBA00023235"/>
    </source>
</evidence>
<evidence type="ECO:0000259" key="5">
    <source>
        <dbReference type="PROSITE" id="PS50072"/>
    </source>
</evidence>
<evidence type="ECO:0000256" key="3">
    <source>
        <dbReference type="ARBA" id="ARBA00023110"/>
    </source>
</evidence>
<sequence>MKVTYARSDTLDLFLALHRELAGRCSWEVCLLPRPVEPAVAALRDGLRGWRAAGVPIPPAALVAPDGPAATDAATRTVLAAMDAARPRLAPAIAAFAERRAAAEADLDQRLRLPEVGGALAAAMGVAGEALELPVHLVPFAPYPPSVGLLLDGSRVAGTYLDFRRYVGATLADATLTQLGWALLRSEHGPGHLLGRLRALLPGTGPYQRQLRLLLTKTVVELTAGHLVRTTDPQHRPCVEVLGTAWRFPRLYDLVRRHWTPYLDGHRDREAALAAIAAEAAAYAPRWYTENIDGASLAADFYLLEWLAAQGDAPAAERLARWAPQLSADFAGQLDLIIGTELGHYECARPDALAPDLADFLARVNLGDSRVAWWRTRRELGEIPALDLAVDAFAGPGVEYGGEAWAPIAAMLRRYAAGELPARVFIDQCFTLQHNNGCLFDKYFEAEHLLPVLEAQAAGDLATLARHASAEVRRRWQRHRYRIERGYSPQWLGADRAVDLPPPDRPRTGRLVLGAPPPGSLGCGSAEEAEQLAASPADATAPVRDRTWQFRRPWPAVPRRYAAATAVLHTGLGEVRLELWPTVVPYTVDNFVALAGGARSWRDPVTGGRRDDPFYDGVAFHRRVPGFVIEAGDRSGTGQGGPGYRIPDEVRADQVFDRPFLVAMANNGRDSAGSRFFVTLAAARHLDGGFVQFGEVVDDGSRAVVTAVAAASGPVRLLRVTIDATPA</sequence>
<protein>
    <recommendedName>
        <fullName evidence="2">peptidylprolyl isomerase</fullName>
        <ecNumber evidence="2">5.2.1.8</ecNumber>
    </recommendedName>
</protein>
<dbReference type="PROSITE" id="PS50072">
    <property type="entry name" value="CSA_PPIASE_2"/>
    <property type="match status" value="1"/>
</dbReference>
<accession>A0A1C5JXJ5</accession>
<keyword evidence="7" id="KW-1185">Reference proteome</keyword>
<name>A0A1C5JXJ5_9ACTN</name>
<evidence type="ECO:0000256" key="1">
    <source>
        <dbReference type="ARBA" id="ARBA00002388"/>
    </source>
</evidence>
<proteinExistence type="predicted"/>
<dbReference type="EC" id="5.2.1.8" evidence="2"/>
<dbReference type="Proteomes" id="UP000198226">
    <property type="component" value="Chromosome I"/>
</dbReference>
<evidence type="ECO:0000313" key="6">
    <source>
        <dbReference type="EMBL" id="SCG74726.1"/>
    </source>
</evidence>
<dbReference type="PANTHER" id="PTHR45625">
    <property type="entry name" value="PEPTIDYL-PROLYL CIS-TRANS ISOMERASE-RELATED"/>
    <property type="match status" value="1"/>
</dbReference>
<dbReference type="Pfam" id="PF00160">
    <property type="entry name" value="Pro_isomerase"/>
    <property type="match status" value="1"/>
</dbReference>
<dbReference type="AlphaFoldDB" id="A0A1C5JXJ5"/>